<dbReference type="GeneID" id="66879862"/>
<organism evidence="1">
    <name type="scientific">Yersinia ruckeri</name>
    <dbReference type="NCBI Taxonomy" id="29486"/>
    <lineage>
        <taxon>Bacteria</taxon>
        <taxon>Pseudomonadati</taxon>
        <taxon>Pseudomonadota</taxon>
        <taxon>Gammaproteobacteria</taxon>
        <taxon>Enterobacterales</taxon>
        <taxon>Yersiniaceae</taxon>
        <taxon>Yersinia</taxon>
    </lineage>
</organism>
<dbReference type="AlphaFoldDB" id="A0A0A8VJZ5"/>
<dbReference type="RefSeq" id="WP_049688003.1">
    <property type="nucleotide sequence ID" value="NZ_CCYO01000017.1"/>
</dbReference>
<evidence type="ECO:0000313" key="2">
    <source>
        <dbReference type="EMBL" id="SUQ37397.1"/>
    </source>
</evidence>
<dbReference type="Proteomes" id="UP000255169">
    <property type="component" value="Unassembled WGS sequence"/>
</dbReference>
<evidence type="ECO:0000313" key="3">
    <source>
        <dbReference type="Proteomes" id="UP000255169"/>
    </source>
</evidence>
<evidence type="ECO:0000313" key="1">
    <source>
        <dbReference type="EMBL" id="CEK27936.1"/>
    </source>
</evidence>
<gene>
    <name evidence="1" type="ORF">CSF007_10930</name>
    <name evidence="2" type="ORF">NCTC10476_03521</name>
</gene>
<keyword evidence="3" id="KW-1185">Reference proteome</keyword>
<dbReference type="EMBL" id="LN681231">
    <property type="protein sequence ID" value="CEK27936.1"/>
    <property type="molecule type" value="Genomic_DNA"/>
</dbReference>
<dbReference type="EMBL" id="UHJG01000002">
    <property type="protein sequence ID" value="SUQ37397.1"/>
    <property type="molecule type" value="Genomic_DNA"/>
</dbReference>
<accession>A0A0A8VJZ5</accession>
<protein>
    <submittedName>
        <fullName evidence="1">Uncharacterized protein</fullName>
    </submittedName>
</protein>
<name>A0A0A8VJZ5_YERRU</name>
<proteinExistence type="predicted"/>
<sequence>MLIPTDILRAALLCVAGEKETREYLKGVYITPTHIKATDGRALVMMEHGCEFGNDIDGVFIFDGDIPDEAADAELTAIIADGSNWYAVHYDENEKPICSNMLELLDCQYPDFSKVLPPEPGLCEEFPMFTSQLLALPHLMFGSGFGPVKFKPYGKGAPCQLLLDPVTNHLYGNPFLVIMPLRDNAFELCQGVLDEI</sequence>
<reference evidence="2 3" key="2">
    <citation type="submission" date="2018-06" db="EMBL/GenBank/DDBJ databases">
        <authorList>
            <consortium name="Pathogen Informatics"/>
            <person name="Doyle S."/>
        </authorList>
    </citation>
    <scope>NUCLEOTIDE SEQUENCE [LARGE SCALE GENOMIC DNA]</scope>
    <source>
        <strain evidence="2 3">NCTC10476</strain>
    </source>
</reference>
<dbReference type="OrthoDB" id="6630181at2"/>
<reference evidence="1" key="1">
    <citation type="journal article" date="2015" name="Genome Announc.">
        <title>Complete Genome Sequence of Yersinia ruckeri Strain CSF007-82, Etiologic Agent of Red Mouth Disease in Salmonid Fish.</title>
        <authorList>
            <person name="Nelson M.C."/>
            <person name="LaPatra S.E."/>
            <person name="Welch T.J."/>
            <person name="Graf J."/>
        </authorList>
    </citation>
    <scope>NUCLEOTIDE SEQUENCE</scope>
    <source>
        <strain evidence="1">CSF007-82</strain>
    </source>
</reference>